<dbReference type="eggNOG" id="COG5589">
    <property type="taxonomic scope" value="Bacteria"/>
</dbReference>
<dbReference type="STRING" id="349521.HCH_00280"/>
<dbReference type="KEGG" id="hch:HCH_00280"/>
<dbReference type="NCBIfam" id="TIGR02444">
    <property type="entry name" value="TIGR02444 family protein"/>
    <property type="match status" value="1"/>
</dbReference>
<organism evidence="2 3">
    <name type="scientific">Hahella chejuensis (strain KCTC 2396)</name>
    <dbReference type="NCBI Taxonomy" id="349521"/>
    <lineage>
        <taxon>Bacteria</taxon>
        <taxon>Pseudomonadati</taxon>
        <taxon>Pseudomonadota</taxon>
        <taxon>Gammaproteobacteria</taxon>
        <taxon>Oceanospirillales</taxon>
        <taxon>Hahellaceae</taxon>
        <taxon>Hahella</taxon>
    </lineage>
</organism>
<evidence type="ECO:0000313" key="3">
    <source>
        <dbReference type="Proteomes" id="UP000000238"/>
    </source>
</evidence>
<evidence type="ECO:0000313" key="2">
    <source>
        <dbReference type="EMBL" id="ABC27193.1"/>
    </source>
</evidence>
<accession>Q2SQ81</accession>
<dbReference type="HOGENOM" id="CLU_119976_0_1_6"/>
<proteinExistence type="predicted"/>
<keyword evidence="3" id="KW-1185">Reference proteome</keyword>
<dbReference type="RefSeq" id="WP_011394270.1">
    <property type="nucleotide sequence ID" value="NC_007645.1"/>
</dbReference>
<feature type="coiled-coil region" evidence="1">
    <location>
        <begin position="100"/>
        <end position="127"/>
    </location>
</feature>
<keyword evidence="1" id="KW-0175">Coiled coil</keyword>
<name>Q2SQ81_HAHCH</name>
<dbReference type="Pfam" id="PF09523">
    <property type="entry name" value="DUF2390"/>
    <property type="match status" value="1"/>
</dbReference>
<evidence type="ECO:0000256" key="1">
    <source>
        <dbReference type="SAM" id="Coils"/>
    </source>
</evidence>
<protein>
    <submittedName>
        <fullName evidence="2">Uncharacterized conserved protein</fullName>
    </submittedName>
</protein>
<dbReference type="InterPro" id="IPR012659">
    <property type="entry name" value="CHP02444"/>
</dbReference>
<reference evidence="2 3" key="1">
    <citation type="journal article" date="2005" name="Nucleic Acids Res.">
        <title>Genomic blueprint of Hahella chejuensis, a marine microbe producing an algicidal agent.</title>
        <authorList>
            <person name="Jeong H."/>
            <person name="Yim J.H."/>
            <person name="Lee C."/>
            <person name="Choi S.-H."/>
            <person name="Park Y.K."/>
            <person name="Yoon S.H."/>
            <person name="Hur C.-G."/>
            <person name="Kang H.-Y."/>
            <person name="Kim D."/>
            <person name="Lee H.H."/>
            <person name="Park K.H."/>
            <person name="Park S.-H."/>
            <person name="Park H.-S."/>
            <person name="Lee H.K."/>
            <person name="Oh T.K."/>
            <person name="Kim J.F."/>
        </authorList>
    </citation>
    <scope>NUCLEOTIDE SEQUENCE [LARGE SCALE GENOMIC DNA]</scope>
    <source>
        <strain evidence="2 3">KCTC 2396</strain>
    </source>
</reference>
<dbReference type="AlphaFoldDB" id="Q2SQ81"/>
<dbReference type="EMBL" id="CP000155">
    <property type="protein sequence ID" value="ABC27193.1"/>
    <property type="molecule type" value="Genomic_DNA"/>
</dbReference>
<dbReference type="OrthoDB" id="5795846at2"/>
<dbReference type="Proteomes" id="UP000000238">
    <property type="component" value="Chromosome"/>
</dbReference>
<sequence>MRANAPDTPKTNVSRNPSRSILVSLDNPLWNYALTHYANPQVRDICLQWQNEFDADVNLLLACGWLAQRQRGFDPDLDFNAINSWRADIVIPLRSARNGLDKKHRRQNTLRERILQLELQAERYEISLIYALLSGTEKEDLSSPQEAMETVSLCRRNLLDYLSRLDGALEVNQAQLNLMANCLATEM</sequence>
<gene>
    <name evidence="2" type="ordered locus">HCH_00280</name>
</gene>